<dbReference type="EMBL" id="QMKO01002411">
    <property type="protein sequence ID" value="RTG83599.1"/>
    <property type="molecule type" value="Genomic_DNA"/>
</dbReference>
<dbReference type="AlphaFoldDB" id="A0A430Q7C1"/>
<sequence>MNVSLEDGTLKELSIERIAKSDRGSVICKFNCLNCINIHESPLHFEQLVPLNTYTEGLVNIIRHKTLLWLPKISIFLSVNAEPASELLSELMLSDYDIKSGAKYDAPKLDLFYKPTGQILSNDHYTVELLDTVDTLQSDPVLCHKTLLWLPKISIFLSVNAEPASELLSELMLSDYDIKSGAKYDAPKLDLFYKPTGQILSNDHYTVELLDTVDTLQSDPVLCHKTLLWLPKISIFLSVNAEPASELLSELMLSDYDIKSGAKYDAPKLDLFYKPTGQILSNDHYTVELLDTVDTLQSDPVLWSKLVTENIKFQETSPHNFQLLANIDSSINPFT</sequence>
<reference evidence="1 2" key="1">
    <citation type="journal article" date="2019" name="PLoS Pathog.">
        <title>Genome sequence of the bovine parasite Schistosoma bovis Tanzania.</title>
        <authorList>
            <person name="Oey H."/>
            <person name="Zakrzewski M."/>
            <person name="Gobert G."/>
            <person name="Gravermann K."/>
            <person name="Stoye J."/>
            <person name="Jones M."/>
            <person name="Mcmanus D."/>
            <person name="Krause L."/>
        </authorList>
    </citation>
    <scope>NUCLEOTIDE SEQUENCE [LARGE SCALE GENOMIC DNA]</scope>
    <source>
        <strain evidence="1 2">TAN1997</strain>
    </source>
</reference>
<keyword evidence="2" id="KW-1185">Reference proteome</keyword>
<comment type="caution">
    <text evidence="1">The sequence shown here is derived from an EMBL/GenBank/DDBJ whole genome shotgun (WGS) entry which is preliminary data.</text>
</comment>
<accession>A0A430Q7C1</accession>
<gene>
    <name evidence="1" type="ORF">DC041_0006612</name>
</gene>
<proteinExistence type="predicted"/>
<dbReference type="STRING" id="6184.A0A430Q7C1"/>
<evidence type="ECO:0000313" key="2">
    <source>
        <dbReference type="Proteomes" id="UP000290809"/>
    </source>
</evidence>
<organism evidence="1 2">
    <name type="scientific">Schistosoma bovis</name>
    <name type="common">Blood fluke</name>
    <dbReference type="NCBI Taxonomy" id="6184"/>
    <lineage>
        <taxon>Eukaryota</taxon>
        <taxon>Metazoa</taxon>
        <taxon>Spiralia</taxon>
        <taxon>Lophotrochozoa</taxon>
        <taxon>Platyhelminthes</taxon>
        <taxon>Trematoda</taxon>
        <taxon>Digenea</taxon>
        <taxon>Strigeidida</taxon>
        <taxon>Schistosomatoidea</taxon>
        <taxon>Schistosomatidae</taxon>
        <taxon>Schistosoma</taxon>
    </lineage>
</organism>
<dbReference type="Proteomes" id="UP000290809">
    <property type="component" value="Unassembled WGS sequence"/>
</dbReference>
<protein>
    <submittedName>
        <fullName evidence="1">Uncharacterized protein</fullName>
    </submittedName>
</protein>
<name>A0A430Q7C1_SCHBO</name>
<evidence type="ECO:0000313" key="1">
    <source>
        <dbReference type="EMBL" id="RTG83599.1"/>
    </source>
</evidence>